<keyword evidence="1" id="KW-1133">Transmembrane helix</keyword>
<protein>
    <submittedName>
        <fullName evidence="2">Uncharacterized protein</fullName>
    </submittedName>
</protein>
<dbReference type="RefSeq" id="WP_264842703.1">
    <property type="nucleotide sequence ID" value="NZ_AP025628.1"/>
</dbReference>
<organism evidence="2 3">
    <name type="scientific">Caldinitratiruptor microaerophilus</name>
    <dbReference type="NCBI Taxonomy" id="671077"/>
    <lineage>
        <taxon>Bacteria</taxon>
        <taxon>Bacillati</taxon>
        <taxon>Bacillota</taxon>
        <taxon>Clostridia</taxon>
        <taxon>Eubacteriales</taxon>
        <taxon>Symbiobacteriaceae</taxon>
        <taxon>Caldinitratiruptor</taxon>
    </lineage>
</organism>
<keyword evidence="1" id="KW-0472">Membrane</keyword>
<dbReference type="KEGG" id="cmic:caldi_31900"/>
<name>A0AA35CML3_9FIRM</name>
<keyword evidence="1" id="KW-0812">Transmembrane</keyword>
<dbReference type="AlphaFoldDB" id="A0AA35CML3"/>
<gene>
    <name evidence="2" type="ORF">caldi_31900</name>
</gene>
<evidence type="ECO:0000256" key="1">
    <source>
        <dbReference type="SAM" id="Phobius"/>
    </source>
</evidence>
<keyword evidence="3" id="KW-1185">Reference proteome</keyword>
<reference evidence="2" key="1">
    <citation type="submission" date="2022-03" db="EMBL/GenBank/DDBJ databases">
        <title>Complete genome sequence of Caldinitratiruptor microaerophilus.</title>
        <authorList>
            <person name="Mukaiyama R."/>
            <person name="Nishiyama T."/>
            <person name="Ueda K."/>
        </authorList>
    </citation>
    <scope>NUCLEOTIDE SEQUENCE</scope>
    <source>
        <strain evidence="2">JCM 16183</strain>
    </source>
</reference>
<accession>A0AA35CML3</accession>
<dbReference type="EMBL" id="AP025628">
    <property type="protein sequence ID" value="BDG62100.1"/>
    <property type="molecule type" value="Genomic_DNA"/>
</dbReference>
<sequence length="48" mass="5630">MTHPSHTEGGHGPVPRWLLVVYLGIRTFFVYYIITNVFIHGTHPTYRF</sequence>
<evidence type="ECO:0000313" key="3">
    <source>
        <dbReference type="Proteomes" id="UP001163687"/>
    </source>
</evidence>
<dbReference type="Proteomes" id="UP001163687">
    <property type="component" value="Chromosome"/>
</dbReference>
<evidence type="ECO:0000313" key="2">
    <source>
        <dbReference type="EMBL" id="BDG62100.1"/>
    </source>
</evidence>
<proteinExistence type="predicted"/>
<feature type="transmembrane region" description="Helical" evidence="1">
    <location>
        <begin position="20"/>
        <end position="39"/>
    </location>
</feature>